<protein>
    <submittedName>
        <fullName evidence="1">Uncharacterized protein</fullName>
    </submittedName>
</protein>
<reference evidence="1" key="1">
    <citation type="submission" date="2022-10" db="EMBL/GenBank/DDBJ databases">
        <title>The complete genomes of actinobacterial strains from the NBC collection.</title>
        <authorList>
            <person name="Joergensen T.S."/>
            <person name="Alvarez Arevalo M."/>
            <person name="Sterndorff E.B."/>
            <person name="Faurdal D."/>
            <person name="Vuksanovic O."/>
            <person name="Mourched A.-S."/>
            <person name="Charusanti P."/>
            <person name="Shaw S."/>
            <person name="Blin K."/>
            <person name="Weber T."/>
        </authorList>
    </citation>
    <scope>NUCLEOTIDE SEQUENCE</scope>
    <source>
        <strain evidence="1">NBC_00254</strain>
    </source>
</reference>
<gene>
    <name evidence="1" type="ORF">OG913_22050</name>
</gene>
<evidence type="ECO:0000313" key="1">
    <source>
        <dbReference type="EMBL" id="WUP72119.1"/>
    </source>
</evidence>
<dbReference type="EMBL" id="CP108085">
    <property type="protein sequence ID" value="WUP72119.1"/>
    <property type="molecule type" value="Genomic_DNA"/>
</dbReference>
<keyword evidence="2" id="KW-1185">Reference proteome</keyword>
<dbReference type="Proteomes" id="UP001432011">
    <property type="component" value="Chromosome"/>
</dbReference>
<sequence length="307" mass="34940">MTVLLFFNELSTAVEGPHHRTDEVMAEFVDLLRAIHSWRRDLALVTPTPFKSIELTPGYSVQRWIASSGANQDRWRLIQAIRNRAPFQAVLPEGADADVEYRHGGRLAGGLGAAHLSDGLAVSLSYDTVWNSAWVGLHQKMVAEDDHGEVKLHEDTVKVRHATTHQHALEHKDWVQEIGRDGITSGSAIWEIREDRFPHLTFLPRIEGDLHNLRQDWIQPVFTALLKLERSIADWGTNASALPFWHTKVSQEFEGREQLCHFEDLDGSTRIFEWHARFTPGAGRLHFRLVTEDRTARVAYIGRKLGI</sequence>
<evidence type="ECO:0000313" key="2">
    <source>
        <dbReference type="Proteomes" id="UP001432011"/>
    </source>
</evidence>
<accession>A0ABZ1SH51</accession>
<dbReference type="RefSeq" id="WP_142646660.1">
    <property type="nucleotide sequence ID" value="NZ_CP108085.1"/>
</dbReference>
<name>A0ABZ1SH51_9ACTN</name>
<proteinExistence type="predicted"/>
<organism evidence="1 2">
    <name type="scientific">Microbispora hainanensis</name>
    <dbReference type="NCBI Taxonomy" id="568844"/>
    <lineage>
        <taxon>Bacteria</taxon>
        <taxon>Bacillati</taxon>
        <taxon>Actinomycetota</taxon>
        <taxon>Actinomycetes</taxon>
        <taxon>Streptosporangiales</taxon>
        <taxon>Streptosporangiaceae</taxon>
        <taxon>Microbispora</taxon>
    </lineage>
</organism>